<dbReference type="EMBL" id="MK689364">
    <property type="protein sequence ID" value="QBZ70780.1"/>
    <property type="molecule type" value="Genomic_DNA"/>
</dbReference>
<feature type="region of interest" description="Disordered" evidence="1">
    <location>
        <begin position="372"/>
        <end position="414"/>
    </location>
</feature>
<accession>A0A4D6DWR4</accession>
<feature type="compositionally biased region" description="Acidic residues" evidence="1">
    <location>
        <begin position="342"/>
        <end position="354"/>
    </location>
</feature>
<organism evidence="2 3">
    <name type="scientific">Edwardsiella phage pEt-SU</name>
    <dbReference type="NCBI Taxonomy" id="2562142"/>
    <lineage>
        <taxon>Viruses</taxon>
        <taxon>Duplodnaviria</taxon>
        <taxon>Heunggongvirae</taxon>
        <taxon>Uroviricota</taxon>
        <taxon>Caudoviricetes</taxon>
        <taxon>Chimalliviridae</taxon>
        <taxon>Petsuvirus</taxon>
        <taxon>Petsuvirus pEtSU</taxon>
    </lineage>
</organism>
<gene>
    <name evidence="2" type="ORF">pETSU_199</name>
</gene>
<dbReference type="Proteomes" id="UP000297195">
    <property type="component" value="Segment"/>
</dbReference>
<reference evidence="2 3" key="1">
    <citation type="submission" date="2019-03" db="EMBL/GenBank/DDBJ databases">
        <authorList>
            <person name="Kim S.G."/>
            <person name="Park S.C."/>
        </authorList>
    </citation>
    <scope>NUCLEOTIDE SEQUENCE [LARGE SCALE GENOMIC DNA]</scope>
</reference>
<evidence type="ECO:0000256" key="1">
    <source>
        <dbReference type="SAM" id="MobiDB-lite"/>
    </source>
</evidence>
<evidence type="ECO:0000313" key="2">
    <source>
        <dbReference type="EMBL" id="QBZ70780.1"/>
    </source>
</evidence>
<feature type="compositionally biased region" description="Basic and acidic residues" evidence="1">
    <location>
        <begin position="323"/>
        <end position="341"/>
    </location>
</feature>
<keyword evidence="3" id="KW-1185">Reference proteome</keyword>
<evidence type="ECO:0000313" key="3">
    <source>
        <dbReference type="Proteomes" id="UP000297195"/>
    </source>
</evidence>
<sequence length="1441" mass="163339">MFQNPDLFMIDGVEAMQYNMFVKLYGTREKINDVLSPRYNPVGDIMLPRESIIHYMQHIPGEIGPSNTAPFISNYDKRINIFFNTNYDVVLGSTKILATQLSAVIKGYEGSHFIYNRARQYQTALAKEGELLVNNLAVGQIPIVYKRRTVFTPYQINYNNWSTLIGSINEFSKFGRHQFVEVPLPRTFPTFIRLKQDFQRYKSFFNENMEIAHYDKKTLQQYQAEQSFWLLDLYGILMGFKEKEYSLFNKLNDDARRQLELVFTYNGKCWIVNLQNVINLLAYSDKPKDEEPGATKINHFKRFYIALISLVTPIETTQQSQEENGREDETNNKGTSTKEEEVSGDDDTIEDPVVDDNPRADSLADLYASLERNDSVQDDKPGTPAEQSSVEAPGVDPDDTESDPSTEWSAEVSDEVFERATVESVVVVTNTRGYGPTTSIARELEELAKTGQLTTKEMEFFEKASNKYKELEVGGVPLEEIIDIKPSDMKLQNENVSPDSIVVRDKAALKSRTTELTKEYNAKLLERNVIEMILYGAQNGKTALTDIEMERTITADSKYNVLTMQFQPLKGSRSTRRMRMPIVEEDGSFTINGVKSYAQLMRMELPIRKISPTKVALTSYYDKKIMVERSIKRADDYRNWLKTSIIARSYADKSIKVSLGGFKPPKDKVCYYYSVLASRFKSISTPDFHFDFDTAALVTTKEEAKLCNENQWIIGRKGDHPIFIDSTGLVTINGQDEGYIEELLGLNVAKAPLPTATVNINGYHFPAVVVLSYWIGFTNLLKMLKVEYRTVEPDQRAQLGADEYMVVFADERMILNRRDELSTLIMTGLRKLDNLQNFSRSHLDDPNIWFGLIGDPRVKPSHFKEMTMLYDMFIDPITKRQLEQMKYPYVLDKLIIEAVKLMLSNESKHEIEITEQRFVGYERFAGHVYRELVKATRQYRNKPNNGKKTFDLNPEAVMMAIVSDSSAQATEEVNPIHQIKQQEEVTFGGTLGRSDRAMVRRTRGQLPNYAGIISEAGKDSGKVGFISYLTSDAKIADLYGNVDANMKGTTVGRGSVVMNTLYGTTKDDTKRTLFSGVQQSQVMAADNYVVNPLRTSYDSIIAYRTSELYSSISKKDGKVTEVSEYGITVEYDDGTTDKFPLGYEIGKGAGEYHKHLKITDRDVGYAFKKGEILAWDSMFFDRDMIDPTRVVWKSGGLARIAFGEDQFTFEDSIGIVKAFSDASTTPFVKPNDFKVEALQEIKLHVKVGDVVEYDQILCDIQNPESAAFEVDDSGMFDGLDRLGIKQIKAKQSGKISKIEVVYNGDIEDWSDSLKAFIKKQDGVRAKSANYKKLTAKTGDVGGNTSVGKSKVYPGTAVVYIYIENTIKTTTADKFVVGNQMKGTVGFIYEHQIYTVDGRPVDITFSLKSLLNRMVLSLRDKAVANEVNNVYTQRMIAKYGKY</sequence>
<protein>
    <submittedName>
        <fullName evidence="2">Putative RNA polymerase beta subunit</fullName>
    </submittedName>
</protein>
<name>A0A4D6DWR4_9CAUD</name>
<feature type="compositionally biased region" description="Basic and acidic residues" evidence="1">
    <location>
        <begin position="372"/>
        <end position="381"/>
    </location>
</feature>
<feature type="region of interest" description="Disordered" evidence="1">
    <location>
        <begin position="316"/>
        <end position="359"/>
    </location>
</feature>
<proteinExistence type="predicted"/>